<evidence type="ECO:0000256" key="1">
    <source>
        <dbReference type="SAM" id="MobiDB-lite"/>
    </source>
</evidence>
<feature type="region of interest" description="Disordered" evidence="1">
    <location>
        <begin position="385"/>
        <end position="416"/>
    </location>
</feature>
<evidence type="ECO:0000313" key="2">
    <source>
        <dbReference type="EMBL" id="SCV73360.1"/>
    </source>
</evidence>
<dbReference type="OrthoDB" id="66369at2759"/>
<accession>A0A238FHR5</accession>
<feature type="region of interest" description="Disordered" evidence="1">
    <location>
        <begin position="1"/>
        <end position="86"/>
    </location>
</feature>
<dbReference type="SUPFAM" id="SSF52799">
    <property type="entry name" value="(Phosphotyrosine protein) phosphatases II"/>
    <property type="match status" value="3"/>
</dbReference>
<dbReference type="InterPro" id="IPR050561">
    <property type="entry name" value="PTP"/>
</dbReference>
<dbReference type="Gene3D" id="3.90.190.10">
    <property type="entry name" value="Protein tyrosine phosphatase superfamily"/>
    <property type="match status" value="3"/>
</dbReference>
<name>A0A238FHR5_9BASI</name>
<dbReference type="SMART" id="SM01301">
    <property type="entry name" value="PTPlike_phytase"/>
    <property type="match status" value="3"/>
</dbReference>
<protein>
    <submittedName>
        <fullName evidence="2">BQ2448_7286 protein</fullName>
    </submittedName>
</protein>
<sequence length="1543" mass="171317">MDSSTPSFPSHERRSSTPNTSFSKLVPRKIRSPILSASSPRTPPSPVQPARITSDHEATASSNDRLKSLSSQMSEPDLGARPSLDHVTSTSTALISALTAVTDEKAAPAVKPLNLLKLASSVVQSRNGSVLSRGYIVKRDYRPIHDAASPSTLSTRPDQIHLTGADNFRGVDDWGVYGLAQPTETGLRTVLSMLRAQDTLVVPISSSGAAHSIKRKGRHVVWFCTREEPIIYLGAQPFVLRDAAHPTRTYSISDRAENLEEIEKRLKVDILKEAQRYGGVILVQEEIRPLEIVNCWIAADSVRTVRELWEEVIAAGYNLSYHRTPVTADQSPEDGYLDTYSELIRDVPTSSLLVFNCGIGVVRTTFAMTTAILVRRMQRIKEGQHDLIDSPTQPQNAPKDSATGATNAAGDPVQDSKMLGLGKARSLLKEKKDQAERDKSLLRLMTVLQTGLVTRPGAGGQGAMLGLLLAQPQLLENLRTALVGQYDLILSLLSVIDDAQHLKQIVDTIIDRVDFKVNLRESILEHRIRYASLALVDNQRHSASHDRMGKALAALERYFFLIAFAAFINDAFSDSSTSATPHGGGKPTERRVGAPIKFSMWLKERTEIGKMLARLKKTGQGHFWVFSPIQDLSAIARGEAGQLTLTDHNLQEGGGGQRGEGDLSEKLAQVQRKGNQVVGDEWAQQIVRNRAGIILRPGMILKNDQWRIAATDTPASDDASSSGADGSTIRGAINFRRIPDSSLYGLSQPSQDGIVKVLEEVRRGMVDPQAAIVWINLREEPLVYINGTPYVLRQESISLRNVKSYAGISSTRLELLEDRLKSDILNELKLFEGRLLLHTEEGDGSVHPVWEVVQEPFEGSVKTLREIFTELQLNDKRGLVGPAFEFMRIPITAERPPHFQDVQEIIEIVVRLPVDETALIVNCQLGRGRSTRAQIIITLVQKWMRSKGQGWSSEGARSTRYSYTVINNLLRTIRSGQEVKAAVDEAIDACRETYDLLDSIEEARQQAEDAKDHTELRSKLIAKGLQSLRSYYFLIIFSAFLNECKAETWNELRSSANSYESWVRERPVFKTIERELDSAGIEALMPLEKPVGGTEGHALSDEVQAFVAKRSGRILSAFTLLKSDFFSGLQKMSLPERVEGAPNFRRVRLSLETSSDTSKDLTGSISVDPTTPLVYGSGMPTVEGLRRALERMGAKEKPIVWTSMREEPVIYVNGGRPHVLRLIDEPLENVITTGVTAATVEAMEVALQRDLRKEAEENDGKILLHDEVAENGNFIVTAFWESVHHNDILTPKEVFALMRQEGFQVDYERLPVTDEQAPLAGVYTRLEQRVISGVDRTSNFVFNCQMASHSCIGGSWKNNNRNLFPTVFRVAATLVYNILFDDSLASSHLTASVLLEPPNGADDPEISVTWDGHESDPYISGEYKIVLQLVSLLEYGKLAKKLVDRAIDACEGVQNLRRAVYDFKLRAEASDAGSKKHRKIFGVAVNYLYRYASLIVFASYLLEKVVEDEDTRNDSSVQAGQSFNDWLAERREISSVLSRRSLE</sequence>
<evidence type="ECO:0000313" key="3">
    <source>
        <dbReference type="Proteomes" id="UP000198372"/>
    </source>
</evidence>
<reference evidence="3" key="1">
    <citation type="submission" date="2016-09" db="EMBL/GenBank/DDBJ databases">
        <authorList>
            <person name="Jeantristanb JTB J.-T."/>
            <person name="Ricardo R."/>
        </authorList>
    </citation>
    <scope>NUCLEOTIDE SEQUENCE [LARGE SCALE GENOMIC DNA]</scope>
</reference>
<dbReference type="PANTHER" id="PTHR23339">
    <property type="entry name" value="TYROSINE SPECIFIC PROTEIN PHOSPHATASE AND DUAL SPECIFICITY PROTEIN PHOSPHATASE"/>
    <property type="match status" value="1"/>
</dbReference>
<gene>
    <name evidence="2" type="ORF">BQ2448_7286</name>
</gene>
<keyword evidence="3" id="KW-1185">Reference proteome</keyword>
<dbReference type="Proteomes" id="UP000198372">
    <property type="component" value="Unassembled WGS sequence"/>
</dbReference>
<proteinExistence type="predicted"/>
<feature type="compositionally biased region" description="Polar residues" evidence="1">
    <location>
        <begin position="390"/>
        <end position="406"/>
    </location>
</feature>
<dbReference type="Pfam" id="PF14566">
    <property type="entry name" value="PTPlike_phytase"/>
    <property type="match status" value="3"/>
</dbReference>
<organism evidence="2 3">
    <name type="scientific">Microbotryum intermedium</name>
    <dbReference type="NCBI Taxonomy" id="269621"/>
    <lineage>
        <taxon>Eukaryota</taxon>
        <taxon>Fungi</taxon>
        <taxon>Dikarya</taxon>
        <taxon>Basidiomycota</taxon>
        <taxon>Pucciniomycotina</taxon>
        <taxon>Microbotryomycetes</taxon>
        <taxon>Microbotryales</taxon>
        <taxon>Microbotryaceae</taxon>
        <taxon>Microbotryum</taxon>
    </lineage>
</organism>
<feature type="compositionally biased region" description="Polar residues" evidence="1">
    <location>
        <begin position="59"/>
        <end position="74"/>
    </location>
</feature>
<dbReference type="EMBL" id="FMSP01000018">
    <property type="protein sequence ID" value="SCV73360.1"/>
    <property type="molecule type" value="Genomic_DNA"/>
</dbReference>
<dbReference type="InterPro" id="IPR029021">
    <property type="entry name" value="Prot-tyrosine_phosphatase-like"/>
</dbReference>